<feature type="compositionally biased region" description="Polar residues" evidence="1">
    <location>
        <begin position="101"/>
        <end position="114"/>
    </location>
</feature>
<sequence>MTFTDTNPTAATTADTGDSPTVAERPRPVVTRPVFVDATGRRAHRARRWGIALVTPAAAYLVAVAISLMGGSSLNSAILPIPGLGSSARSAGASQSPAGTDETNAAVTSRTGGTDSDRSQSSRPDLVEPDSAGSQESNSGDTQEIDNTSSQGDNSVDAHDDQSESSDNKPDPSNSSNTGDNSSLPDQAATQAQGNSNRPPLPTQADSNASVQQPHPSTSNASEAGQDHAQSDHATEHKPGPDAPAAATR</sequence>
<dbReference type="AlphaFoldDB" id="A0AA46TE14"/>
<evidence type="ECO:0000256" key="1">
    <source>
        <dbReference type="SAM" id="MobiDB-lite"/>
    </source>
</evidence>
<keyword evidence="2" id="KW-0472">Membrane</keyword>
<proteinExistence type="predicted"/>
<feature type="transmembrane region" description="Helical" evidence="2">
    <location>
        <begin position="49"/>
        <end position="70"/>
    </location>
</feature>
<dbReference type="KEGG" id="sgrg:L0C25_13710"/>
<feature type="compositionally biased region" description="Polar residues" evidence="1">
    <location>
        <begin position="132"/>
        <end position="154"/>
    </location>
</feature>
<reference evidence="3" key="1">
    <citation type="submission" date="2022-01" db="EMBL/GenBank/DDBJ databases">
        <title>Nocardioidaceae gen. sp. A5X3R13.</title>
        <authorList>
            <person name="Lopez Marin M.A."/>
            <person name="Uhlik O."/>
        </authorList>
    </citation>
    <scope>NUCLEOTIDE SEQUENCE</scope>
    <source>
        <strain evidence="3">A5X3R13</strain>
    </source>
</reference>
<feature type="compositionally biased region" description="Low complexity" evidence="1">
    <location>
        <begin position="86"/>
        <end position="99"/>
    </location>
</feature>
<dbReference type="RefSeq" id="WP_271632223.1">
    <property type="nucleotide sequence ID" value="NZ_CP094970.1"/>
</dbReference>
<feature type="compositionally biased region" description="Basic and acidic residues" evidence="1">
    <location>
        <begin position="156"/>
        <end position="170"/>
    </location>
</feature>
<dbReference type="Proteomes" id="UP001164390">
    <property type="component" value="Chromosome"/>
</dbReference>
<evidence type="ECO:0000313" key="4">
    <source>
        <dbReference type="Proteomes" id="UP001164390"/>
    </source>
</evidence>
<feature type="compositionally biased region" description="Polar residues" evidence="1">
    <location>
        <begin position="178"/>
        <end position="223"/>
    </location>
</feature>
<feature type="compositionally biased region" description="Basic and acidic residues" evidence="1">
    <location>
        <begin position="225"/>
        <end position="240"/>
    </location>
</feature>
<keyword evidence="4" id="KW-1185">Reference proteome</keyword>
<protein>
    <submittedName>
        <fullName evidence="3">Uncharacterized protein</fullName>
    </submittedName>
</protein>
<name>A0AA46TE14_9ACTN</name>
<dbReference type="EMBL" id="CP094970">
    <property type="protein sequence ID" value="UYM03607.1"/>
    <property type="molecule type" value="Genomic_DNA"/>
</dbReference>
<accession>A0AA46TE14</accession>
<feature type="region of interest" description="Disordered" evidence="1">
    <location>
        <begin position="86"/>
        <end position="249"/>
    </location>
</feature>
<keyword evidence="2" id="KW-1133">Transmembrane helix</keyword>
<organism evidence="3 4">
    <name type="scientific">Solicola gregarius</name>
    <dbReference type="NCBI Taxonomy" id="2908642"/>
    <lineage>
        <taxon>Bacteria</taxon>
        <taxon>Bacillati</taxon>
        <taxon>Actinomycetota</taxon>
        <taxon>Actinomycetes</taxon>
        <taxon>Propionibacteriales</taxon>
        <taxon>Nocardioidaceae</taxon>
        <taxon>Solicola</taxon>
    </lineage>
</organism>
<evidence type="ECO:0000256" key="2">
    <source>
        <dbReference type="SAM" id="Phobius"/>
    </source>
</evidence>
<feature type="compositionally biased region" description="Low complexity" evidence="1">
    <location>
        <begin position="1"/>
        <end position="21"/>
    </location>
</feature>
<evidence type="ECO:0000313" key="3">
    <source>
        <dbReference type="EMBL" id="UYM03607.1"/>
    </source>
</evidence>
<keyword evidence="2" id="KW-0812">Transmembrane</keyword>
<feature type="region of interest" description="Disordered" evidence="1">
    <location>
        <begin position="1"/>
        <end position="28"/>
    </location>
</feature>
<gene>
    <name evidence="3" type="ORF">L0C25_13710</name>
</gene>